<evidence type="ECO:0000256" key="4">
    <source>
        <dbReference type="ARBA" id="ARBA00022679"/>
    </source>
</evidence>
<evidence type="ECO:0000256" key="7">
    <source>
        <dbReference type="ARBA" id="ARBA00023136"/>
    </source>
</evidence>
<proteinExistence type="predicted"/>
<evidence type="ECO:0000256" key="8">
    <source>
        <dbReference type="SAM" id="Coils"/>
    </source>
</evidence>
<evidence type="ECO:0000256" key="1">
    <source>
        <dbReference type="ARBA" id="ARBA00000085"/>
    </source>
</evidence>
<dbReference type="SUPFAM" id="SSF47384">
    <property type="entry name" value="Homodimeric domain of signal transducing histidine kinase"/>
    <property type="match status" value="1"/>
</dbReference>
<reference evidence="12" key="1">
    <citation type="journal article" date="2019" name="Int. J. Syst. Evol. Microbiol.">
        <title>The Global Catalogue of Microorganisms (GCM) 10K type strain sequencing project: providing services to taxonomists for standard genome sequencing and annotation.</title>
        <authorList>
            <consortium name="The Broad Institute Genomics Platform"/>
            <consortium name="The Broad Institute Genome Sequencing Center for Infectious Disease"/>
            <person name="Wu L."/>
            <person name="Ma J."/>
        </authorList>
    </citation>
    <scope>NUCLEOTIDE SEQUENCE [LARGE SCALE GENOMIC DNA]</scope>
    <source>
        <strain evidence="12">JCM 14370</strain>
    </source>
</reference>
<evidence type="ECO:0000313" key="12">
    <source>
        <dbReference type="Proteomes" id="UP000632222"/>
    </source>
</evidence>
<dbReference type="Pfam" id="PF00512">
    <property type="entry name" value="HisKA"/>
    <property type="match status" value="1"/>
</dbReference>
<dbReference type="Pfam" id="PF13426">
    <property type="entry name" value="PAS_9"/>
    <property type="match status" value="1"/>
</dbReference>
<dbReference type="SMART" id="SM00091">
    <property type="entry name" value="PAS"/>
    <property type="match status" value="2"/>
</dbReference>
<name>A0ABQ2CWI2_9DEIO</name>
<feature type="domain" description="Histidine kinase" evidence="9">
    <location>
        <begin position="461"/>
        <end position="678"/>
    </location>
</feature>
<sequence>MDMEGQLWVFRQQEVLQYSLSWLRWWADNPTILTHTDLMSWHTLLSAGQLAVEQDRPVSFPMLLQLPGGGRWVQCRARRLNETDWEVLSKLAPAGVMDTAYSVLYHAPVGLGVLDKALNPIETNPRLEQMLVILRTDTGAQYTFRTSCERTLNTRQDQQTILHLSDLTLTIKTFPVPLPELHVGVSIQDVTDQLRTASALQESRQSFRRLLENITDAVFAVDREHKFVYLNPPVEKLLGRSGSDMMGRHLWTEFPDLAAHPIFGQYQRSPDHTEKVAFEMHFVQQNVWMEVRAHPSREGLIVFFQDVTERHLADARLRQSEERFRSLSESNLTGVVFSRTNGKLIYINDAFCRITGYSREELFFMDWNELTPVEWEGVEAEAREHLTLYGSMQPYQKEFFHKSGDRIPVMVSPTRFTVQGEEHYAAFILDLTEIKRTEQALRDSESRLRGMIEVQKRFVSDASHELRAPLTAIQGNIELLKKYPRMPAEDKQEALDEAQREAQRLGRLVSDLLALARSDAGAQLRLGIVRLKPLIMQAWSEAHHLLRGQRLILSEIDDIELEGNADRLKQLLVILLDNAIKYTLEDGKVDLSLTRNQAHAILKVKDTGIGIAAEDLPRVFDRFYRADPSRTRDQEDPGGSGLGLSIAHWIVEQHKGHIRLESQLGVGTTVIVELPLSVHQESVRA</sequence>
<accession>A0ABQ2CWI2</accession>
<evidence type="ECO:0000256" key="2">
    <source>
        <dbReference type="ARBA" id="ARBA00012438"/>
    </source>
</evidence>
<dbReference type="PANTHER" id="PTHR45453:SF1">
    <property type="entry name" value="PHOSPHATE REGULON SENSOR PROTEIN PHOR"/>
    <property type="match status" value="1"/>
</dbReference>
<dbReference type="Gene3D" id="3.30.565.10">
    <property type="entry name" value="Histidine kinase-like ATPase, C-terminal domain"/>
    <property type="match status" value="1"/>
</dbReference>
<dbReference type="Pfam" id="PF08448">
    <property type="entry name" value="PAS_4"/>
    <property type="match status" value="1"/>
</dbReference>
<feature type="domain" description="PAS" evidence="10">
    <location>
        <begin position="320"/>
        <end position="362"/>
    </location>
</feature>
<dbReference type="Gene3D" id="3.30.450.20">
    <property type="entry name" value="PAS domain"/>
    <property type="match status" value="2"/>
</dbReference>
<dbReference type="InterPro" id="IPR004358">
    <property type="entry name" value="Sig_transdc_His_kin-like_C"/>
</dbReference>
<dbReference type="PANTHER" id="PTHR45453">
    <property type="entry name" value="PHOSPHATE REGULON SENSOR PROTEIN PHOR"/>
    <property type="match status" value="1"/>
</dbReference>
<organism evidence="11 12">
    <name type="scientific">Deinococcus roseus</name>
    <dbReference type="NCBI Taxonomy" id="392414"/>
    <lineage>
        <taxon>Bacteria</taxon>
        <taxon>Thermotogati</taxon>
        <taxon>Deinococcota</taxon>
        <taxon>Deinococci</taxon>
        <taxon>Deinococcales</taxon>
        <taxon>Deinococcaceae</taxon>
        <taxon>Deinococcus</taxon>
    </lineage>
</organism>
<dbReference type="CDD" id="cd00082">
    <property type="entry name" value="HisKA"/>
    <property type="match status" value="1"/>
</dbReference>
<keyword evidence="3" id="KW-0597">Phosphoprotein</keyword>
<dbReference type="InterPro" id="IPR005467">
    <property type="entry name" value="His_kinase_dom"/>
</dbReference>
<keyword evidence="8" id="KW-0175">Coiled coil</keyword>
<dbReference type="SMART" id="SM00388">
    <property type="entry name" value="HisKA"/>
    <property type="match status" value="1"/>
</dbReference>
<evidence type="ECO:0000256" key="5">
    <source>
        <dbReference type="ARBA" id="ARBA00022777"/>
    </source>
</evidence>
<keyword evidence="7" id="KW-0472">Membrane</keyword>
<dbReference type="PROSITE" id="PS50109">
    <property type="entry name" value="HIS_KIN"/>
    <property type="match status" value="1"/>
</dbReference>
<protein>
    <recommendedName>
        <fullName evidence="2">histidine kinase</fullName>
        <ecNumber evidence="2">2.7.13.3</ecNumber>
    </recommendedName>
</protein>
<feature type="domain" description="PAS" evidence="10">
    <location>
        <begin position="203"/>
        <end position="254"/>
    </location>
</feature>
<gene>
    <name evidence="11" type="ORF">GCM10008938_07700</name>
</gene>
<dbReference type="CDD" id="cd00075">
    <property type="entry name" value="HATPase"/>
    <property type="match status" value="1"/>
</dbReference>
<dbReference type="InterPro" id="IPR035965">
    <property type="entry name" value="PAS-like_dom_sf"/>
</dbReference>
<dbReference type="InterPro" id="IPR003661">
    <property type="entry name" value="HisK_dim/P_dom"/>
</dbReference>
<dbReference type="InterPro" id="IPR036890">
    <property type="entry name" value="HATPase_C_sf"/>
</dbReference>
<dbReference type="Gene3D" id="1.10.287.130">
    <property type="match status" value="1"/>
</dbReference>
<dbReference type="PRINTS" id="PR00344">
    <property type="entry name" value="BCTRLSENSOR"/>
</dbReference>
<dbReference type="Pfam" id="PF02518">
    <property type="entry name" value="HATPase_c"/>
    <property type="match status" value="1"/>
</dbReference>
<evidence type="ECO:0000313" key="11">
    <source>
        <dbReference type="EMBL" id="GGJ23972.1"/>
    </source>
</evidence>
<dbReference type="Proteomes" id="UP000632222">
    <property type="component" value="Unassembled WGS sequence"/>
</dbReference>
<evidence type="ECO:0000259" key="9">
    <source>
        <dbReference type="PROSITE" id="PS50109"/>
    </source>
</evidence>
<dbReference type="InterPro" id="IPR000014">
    <property type="entry name" value="PAS"/>
</dbReference>
<dbReference type="CDD" id="cd00130">
    <property type="entry name" value="PAS"/>
    <property type="match status" value="2"/>
</dbReference>
<keyword evidence="4" id="KW-0808">Transferase</keyword>
<dbReference type="SUPFAM" id="SSF55874">
    <property type="entry name" value="ATPase domain of HSP90 chaperone/DNA topoisomerase II/histidine kinase"/>
    <property type="match status" value="1"/>
</dbReference>
<dbReference type="NCBIfam" id="TIGR00229">
    <property type="entry name" value="sensory_box"/>
    <property type="match status" value="2"/>
</dbReference>
<keyword evidence="6" id="KW-0902">Two-component regulatory system</keyword>
<evidence type="ECO:0000256" key="3">
    <source>
        <dbReference type="ARBA" id="ARBA00022553"/>
    </source>
</evidence>
<comment type="caution">
    <text evidence="11">The sequence shown here is derived from an EMBL/GenBank/DDBJ whole genome shotgun (WGS) entry which is preliminary data.</text>
</comment>
<dbReference type="SUPFAM" id="SSF55785">
    <property type="entry name" value="PYP-like sensor domain (PAS domain)"/>
    <property type="match status" value="2"/>
</dbReference>
<dbReference type="PROSITE" id="PS50112">
    <property type="entry name" value="PAS"/>
    <property type="match status" value="2"/>
</dbReference>
<dbReference type="InterPro" id="IPR050351">
    <property type="entry name" value="BphY/WalK/GraS-like"/>
</dbReference>
<dbReference type="SMART" id="SM00387">
    <property type="entry name" value="HATPase_c"/>
    <property type="match status" value="1"/>
</dbReference>
<keyword evidence="12" id="KW-1185">Reference proteome</keyword>
<evidence type="ECO:0000259" key="10">
    <source>
        <dbReference type="PROSITE" id="PS50112"/>
    </source>
</evidence>
<keyword evidence="5" id="KW-0418">Kinase</keyword>
<dbReference type="InterPro" id="IPR003594">
    <property type="entry name" value="HATPase_dom"/>
</dbReference>
<dbReference type="InterPro" id="IPR013656">
    <property type="entry name" value="PAS_4"/>
</dbReference>
<dbReference type="EC" id="2.7.13.3" evidence="2"/>
<comment type="catalytic activity">
    <reaction evidence="1">
        <text>ATP + protein L-histidine = ADP + protein N-phospho-L-histidine.</text>
        <dbReference type="EC" id="2.7.13.3"/>
    </reaction>
</comment>
<feature type="coiled-coil region" evidence="8">
    <location>
        <begin position="488"/>
        <end position="515"/>
    </location>
</feature>
<dbReference type="EMBL" id="BMOD01000002">
    <property type="protein sequence ID" value="GGJ23972.1"/>
    <property type="molecule type" value="Genomic_DNA"/>
</dbReference>
<dbReference type="InterPro" id="IPR036097">
    <property type="entry name" value="HisK_dim/P_sf"/>
</dbReference>
<evidence type="ECO:0000256" key="6">
    <source>
        <dbReference type="ARBA" id="ARBA00023012"/>
    </source>
</evidence>
<dbReference type="RefSeq" id="WP_189000151.1">
    <property type="nucleotide sequence ID" value="NZ_BMOD01000002.1"/>
</dbReference>